<keyword evidence="5 9" id="KW-0560">Oxidoreductase</keyword>
<evidence type="ECO:0000313" key="11">
    <source>
        <dbReference type="EMBL" id="KAG9258285.1"/>
    </source>
</evidence>
<dbReference type="InterPro" id="IPR001128">
    <property type="entry name" value="Cyt_P450"/>
</dbReference>
<feature type="binding site" description="axial binding residue" evidence="8">
    <location>
        <position position="464"/>
    </location>
    <ligand>
        <name>heme</name>
        <dbReference type="ChEBI" id="CHEBI:30413"/>
    </ligand>
    <ligandPart>
        <name>Fe</name>
        <dbReference type="ChEBI" id="CHEBI:18248"/>
    </ligandPart>
</feature>
<dbReference type="RefSeq" id="XP_046122209.1">
    <property type="nucleotide sequence ID" value="XM_046261935.1"/>
</dbReference>
<dbReference type="CDD" id="cd11058">
    <property type="entry name" value="CYP60B-like"/>
    <property type="match status" value="1"/>
</dbReference>
<sequence length="524" mass="59338">MGSHTDAYLGTDWPSLVHLDSAPRLAALVLVLIVAYQAIYAGYLVFVHPLRRIPGPKLAAVTRLLYARKLLQGDLVRWLHELHEKYGEVVRIAPDEVSFISGETAWQDIYGVHTGAKAAKGKYLKDRRWFAAPYNDTWSILQADAESHPRMRKAIAPAFGDRAIREQEPLIQGYVSLFIQRLHEQVEGPSRGQVDIVRWFNYFTFDIIADLTFGEPFYCLRDSDFHPWVRMLFASVRAISLNSVIRRYPTWQWFVKRLAPRDLLEKRRAFNMWVFERVAQRLEAEDTATTHPDLMTHITAQEGSSSKRLSRDEIDSNANIMLIAGSETTATLLSGCTYLLLTNPDKLRALQDEVRGAFAEPAEVTLARVNELKYMLAVLNEALRIYPPNAAGFMRLVPEAGDHISGYWIPGGTSVSVSQWPANHSKRNFASPETFAPERFLGDPKYADDNLAVLNPFSFGPRNCLGKSLAYAEMRLLLARLVLEFDMTLVDPDTDWMDQKIFTLWDKGPLKIRLTPVGTGASQP</sequence>
<feature type="transmembrane region" description="Helical" evidence="10">
    <location>
        <begin position="25"/>
        <end position="47"/>
    </location>
</feature>
<dbReference type="GO" id="GO:0020037">
    <property type="term" value="F:heme binding"/>
    <property type="evidence" value="ECO:0007669"/>
    <property type="project" value="InterPro"/>
</dbReference>
<comment type="caution">
    <text evidence="11">The sequence shown here is derived from an EMBL/GenBank/DDBJ whole genome shotgun (WGS) entry which is preliminary data.</text>
</comment>
<dbReference type="Pfam" id="PF00067">
    <property type="entry name" value="p450"/>
    <property type="match status" value="1"/>
</dbReference>
<evidence type="ECO:0000256" key="7">
    <source>
        <dbReference type="ARBA" id="ARBA00023033"/>
    </source>
</evidence>
<comment type="similarity">
    <text evidence="2 9">Belongs to the cytochrome P450 family.</text>
</comment>
<dbReference type="AlphaFoldDB" id="A0A9P8CTI6"/>
<dbReference type="OrthoDB" id="1470350at2759"/>
<keyword evidence="10" id="KW-0472">Membrane</keyword>
<accession>A0A9P8CTI6</accession>
<reference evidence="11" key="1">
    <citation type="journal article" date="2021" name="IMA Fungus">
        <title>Genomic characterization of three marine fungi, including Emericellopsis atlantica sp. nov. with signatures of a generalist lifestyle and marine biomass degradation.</title>
        <authorList>
            <person name="Hagestad O.C."/>
            <person name="Hou L."/>
            <person name="Andersen J.H."/>
            <person name="Hansen E.H."/>
            <person name="Altermark B."/>
            <person name="Li C."/>
            <person name="Kuhnert E."/>
            <person name="Cox R.J."/>
            <person name="Crous P.W."/>
            <person name="Spatafora J.W."/>
            <person name="Lail K."/>
            <person name="Amirebrahimi M."/>
            <person name="Lipzen A."/>
            <person name="Pangilinan J."/>
            <person name="Andreopoulos W."/>
            <person name="Hayes R.D."/>
            <person name="Ng V."/>
            <person name="Grigoriev I.V."/>
            <person name="Jackson S.A."/>
            <person name="Sutton T.D.S."/>
            <person name="Dobson A.D.W."/>
            <person name="Rama T."/>
        </authorList>
    </citation>
    <scope>NUCLEOTIDE SEQUENCE</scope>
    <source>
        <strain evidence="11">TS7</strain>
    </source>
</reference>
<protein>
    <submittedName>
        <fullName evidence="11">Isotrichodermin C-15 hydroxylase</fullName>
    </submittedName>
</protein>
<dbReference type="GO" id="GO:0005506">
    <property type="term" value="F:iron ion binding"/>
    <property type="evidence" value="ECO:0007669"/>
    <property type="project" value="InterPro"/>
</dbReference>
<evidence type="ECO:0000256" key="4">
    <source>
        <dbReference type="ARBA" id="ARBA00022723"/>
    </source>
</evidence>
<dbReference type="InterPro" id="IPR036396">
    <property type="entry name" value="Cyt_P450_sf"/>
</dbReference>
<dbReference type="InterPro" id="IPR050121">
    <property type="entry name" value="Cytochrome_P450_monoxygenase"/>
</dbReference>
<evidence type="ECO:0000256" key="5">
    <source>
        <dbReference type="ARBA" id="ARBA00023002"/>
    </source>
</evidence>
<keyword evidence="7 9" id="KW-0503">Monooxygenase</keyword>
<dbReference type="PRINTS" id="PR00385">
    <property type="entry name" value="P450"/>
</dbReference>
<dbReference type="PANTHER" id="PTHR24305:SF210">
    <property type="entry name" value="CYTOCHROME P450 MONOOXYGENASE ASQL-RELATED"/>
    <property type="match status" value="1"/>
</dbReference>
<dbReference type="PRINTS" id="PR00463">
    <property type="entry name" value="EP450I"/>
</dbReference>
<dbReference type="SUPFAM" id="SSF48264">
    <property type="entry name" value="Cytochrome P450"/>
    <property type="match status" value="1"/>
</dbReference>
<dbReference type="GO" id="GO:0009403">
    <property type="term" value="P:toxin biosynthetic process"/>
    <property type="evidence" value="ECO:0007669"/>
    <property type="project" value="UniProtKB-ARBA"/>
</dbReference>
<evidence type="ECO:0000256" key="9">
    <source>
        <dbReference type="RuleBase" id="RU000461"/>
    </source>
</evidence>
<evidence type="ECO:0000256" key="8">
    <source>
        <dbReference type="PIRSR" id="PIRSR602401-1"/>
    </source>
</evidence>
<keyword evidence="10" id="KW-0812">Transmembrane</keyword>
<evidence type="ECO:0000256" key="3">
    <source>
        <dbReference type="ARBA" id="ARBA00022617"/>
    </source>
</evidence>
<dbReference type="InterPro" id="IPR017972">
    <property type="entry name" value="Cyt_P450_CS"/>
</dbReference>
<dbReference type="EMBL" id="MU251244">
    <property type="protein sequence ID" value="KAG9258285.1"/>
    <property type="molecule type" value="Genomic_DNA"/>
</dbReference>
<evidence type="ECO:0000256" key="1">
    <source>
        <dbReference type="ARBA" id="ARBA00001971"/>
    </source>
</evidence>
<name>A0A9P8CTI6_9HYPO</name>
<gene>
    <name evidence="11" type="ORF">F5Z01DRAFT_633271</name>
</gene>
<dbReference type="FunFam" id="1.10.630.10:FF:000047">
    <property type="entry name" value="Cytochrome P450 monooxygenase"/>
    <property type="match status" value="1"/>
</dbReference>
<keyword evidence="12" id="KW-1185">Reference proteome</keyword>
<dbReference type="InterPro" id="IPR002401">
    <property type="entry name" value="Cyt_P450_E_grp-I"/>
</dbReference>
<dbReference type="Gene3D" id="1.10.630.10">
    <property type="entry name" value="Cytochrome P450"/>
    <property type="match status" value="1"/>
</dbReference>
<proteinExistence type="inferred from homology"/>
<keyword evidence="4 8" id="KW-0479">Metal-binding</keyword>
<comment type="cofactor">
    <cofactor evidence="1 8">
        <name>heme</name>
        <dbReference type="ChEBI" id="CHEBI:30413"/>
    </cofactor>
</comment>
<evidence type="ECO:0000256" key="2">
    <source>
        <dbReference type="ARBA" id="ARBA00010617"/>
    </source>
</evidence>
<evidence type="ECO:0000313" key="12">
    <source>
        <dbReference type="Proteomes" id="UP000887229"/>
    </source>
</evidence>
<keyword evidence="10" id="KW-1133">Transmembrane helix</keyword>
<evidence type="ECO:0000256" key="10">
    <source>
        <dbReference type="SAM" id="Phobius"/>
    </source>
</evidence>
<dbReference type="GeneID" id="70292838"/>
<dbReference type="Proteomes" id="UP000887229">
    <property type="component" value="Unassembled WGS sequence"/>
</dbReference>
<keyword evidence="3 8" id="KW-0349">Heme</keyword>
<dbReference type="GO" id="GO:0016705">
    <property type="term" value="F:oxidoreductase activity, acting on paired donors, with incorporation or reduction of molecular oxygen"/>
    <property type="evidence" value="ECO:0007669"/>
    <property type="project" value="InterPro"/>
</dbReference>
<evidence type="ECO:0000256" key="6">
    <source>
        <dbReference type="ARBA" id="ARBA00023004"/>
    </source>
</evidence>
<organism evidence="11 12">
    <name type="scientific">Emericellopsis atlantica</name>
    <dbReference type="NCBI Taxonomy" id="2614577"/>
    <lineage>
        <taxon>Eukaryota</taxon>
        <taxon>Fungi</taxon>
        <taxon>Dikarya</taxon>
        <taxon>Ascomycota</taxon>
        <taxon>Pezizomycotina</taxon>
        <taxon>Sordariomycetes</taxon>
        <taxon>Hypocreomycetidae</taxon>
        <taxon>Hypocreales</taxon>
        <taxon>Bionectriaceae</taxon>
        <taxon>Emericellopsis</taxon>
    </lineage>
</organism>
<dbReference type="PANTHER" id="PTHR24305">
    <property type="entry name" value="CYTOCHROME P450"/>
    <property type="match status" value="1"/>
</dbReference>
<keyword evidence="6 8" id="KW-0408">Iron</keyword>
<dbReference type="GO" id="GO:0004497">
    <property type="term" value="F:monooxygenase activity"/>
    <property type="evidence" value="ECO:0007669"/>
    <property type="project" value="UniProtKB-KW"/>
</dbReference>
<dbReference type="PROSITE" id="PS00086">
    <property type="entry name" value="CYTOCHROME_P450"/>
    <property type="match status" value="1"/>
</dbReference>